<protein>
    <recommendedName>
        <fullName evidence="2">DNA polymerase III subunit tau-like C-terminal domain-containing protein</fullName>
    </recommendedName>
</protein>
<evidence type="ECO:0000313" key="3">
    <source>
        <dbReference type="EMBL" id="GAF77486.1"/>
    </source>
</evidence>
<gene>
    <name evidence="3" type="ORF">S01H1_03426</name>
</gene>
<feature type="non-terminal residue" evidence="3">
    <location>
        <position position="1"/>
    </location>
</feature>
<reference evidence="3" key="1">
    <citation type="journal article" date="2014" name="Front. Microbiol.">
        <title>High frequency of phylogenetically diverse reductive dehalogenase-homologous genes in deep subseafloor sedimentary metagenomes.</title>
        <authorList>
            <person name="Kawai M."/>
            <person name="Futagami T."/>
            <person name="Toyoda A."/>
            <person name="Takaki Y."/>
            <person name="Nishi S."/>
            <person name="Hori S."/>
            <person name="Arai W."/>
            <person name="Tsubouchi T."/>
            <person name="Morono Y."/>
            <person name="Uchiyama I."/>
            <person name="Ito T."/>
            <person name="Fujiyama A."/>
            <person name="Inagaki F."/>
            <person name="Takami H."/>
        </authorList>
    </citation>
    <scope>NUCLEOTIDE SEQUENCE</scope>
    <source>
        <strain evidence="3">Expedition CK06-06</strain>
    </source>
</reference>
<feature type="compositionally biased region" description="Basic and acidic residues" evidence="1">
    <location>
        <begin position="126"/>
        <end position="198"/>
    </location>
</feature>
<dbReference type="EMBL" id="BARS01001870">
    <property type="protein sequence ID" value="GAF77486.1"/>
    <property type="molecule type" value="Genomic_DNA"/>
</dbReference>
<organism evidence="3">
    <name type="scientific">marine sediment metagenome</name>
    <dbReference type="NCBI Taxonomy" id="412755"/>
    <lineage>
        <taxon>unclassified sequences</taxon>
        <taxon>metagenomes</taxon>
        <taxon>ecological metagenomes</taxon>
    </lineage>
</organism>
<accession>X0SQT7</accession>
<feature type="compositionally biased region" description="Polar residues" evidence="1">
    <location>
        <begin position="96"/>
        <end position="111"/>
    </location>
</feature>
<dbReference type="InterPro" id="IPR048448">
    <property type="entry name" value="DnaX-like_C"/>
</dbReference>
<proteinExistence type="predicted"/>
<dbReference type="Pfam" id="PF20964">
    <property type="entry name" value="DnaX_C"/>
    <property type="match status" value="1"/>
</dbReference>
<name>X0SQT7_9ZZZZ</name>
<evidence type="ECO:0000259" key="2">
    <source>
        <dbReference type="Pfam" id="PF20964"/>
    </source>
</evidence>
<dbReference type="AlphaFoldDB" id="X0SQT7"/>
<feature type="region of interest" description="Disordered" evidence="1">
    <location>
        <begin position="96"/>
        <end position="198"/>
    </location>
</feature>
<sequence length="212" mass="23929">TGVKKDNVKSAGLKSITENLDRILELLKRKKISVHAMFVEAEPDRVEGKTIFFCLDENKKWHKDHLSKTANSDVISEVIGEVTGNKFRVKFETGNINSKNQMKNHSSQNGSIVEDEKNNKSPGIDETEKTEKEVKGDNVEKNTVSKDKGAQAEKKPPEESGADTRSEEKPGRSQTAKDDKSSTNQKDKDTLPAKDEKEDMLKYFEKKFEIKE</sequence>
<evidence type="ECO:0000256" key="1">
    <source>
        <dbReference type="SAM" id="MobiDB-lite"/>
    </source>
</evidence>
<feature type="domain" description="DNA polymerase III subunit tau-like C-terminal" evidence="2">
    <location>
        <begin position="9"/>
        <end position="106"/>
    </location>
</feature>
<comment type="caution">
    <text evidence="3">The sequence shown here is derived from an EMBL/GenBank/DDBJ whole genome shotgun (WGS) entry which is preliminary data.</text>
</comment>